<evidence type="ECO:0000256" key="1">
    <source>
        <dbReference type="SAM" id="MobiDB-lite"/>
    </source>
</evidence>
<organism evidence="3 4">
    <name type="scientific">Teratosphaeria destructans</name>
    <dbReference type="NCBI Taxonomy" id="418781"/>
    <lineage>
        <taxon>Eukaryota</taxon>
        <taxon>Fungi</taxon>
        <taxon>Dikarya</taxon>
        <taxon>Ascomycota</taxon>
        <taxon>Pezizomycotina</taxon>
        <taxon>Dothideomycetes</taxon>
        <taxon>Dothideomycetidae</taxon>
        <taxon>Mycosphaerellales</taxon>
        <taxon>Teratosphaeriaceae</taxon>
        <taxon>Teratosphaeria</taxon>
    </lineage>
</organism>
<protein>
    <submittedName>
        <fullName evidence="3">Uncharacterized protein</fullName>
    </submittedName>
</protein>
<name>A0A9W7SVV1_9PEZI</name>
<dbReference type="OrthoDB" id="5565730at2759"/>
<dbReference type="PANTHER" id="PTHR41390">
    <property type="entry name" value="CHROMOSOME 7, WHOLE GENOME SHOTGUN SEQUENCE"/>
    <property type="match status" value="1"/>
</dbReference>
<proteinExistence type="predicted"/>
<dbReference type="AlphaFoldDB" id="A0A9W7SVV1"/>
<evidence type="ECO:0000313" key="3">
    <source>
        <dbReference type="EMBL" id="KAH9834287.1"/>
    </source>
</evidence>
<keyword evidence="2" id="KW-0472">Membrane</keyword>
<feature type="transmembrane region" description="Helical" evidence="2">
    <location>
        <begin position="48"/>
        <end position="68"/>
    </location>
</feature>
<dbReference type="Proteomes" id="UP001138500">
    <property type="component" value="Unassembled WGS sequence"/>
</dbReference>
<dbReference type="EMBL" id="RIBY02001002">
    <property type="protein sequence ID" value="KAH9834287.1"/>
    <property type="molecule type" value="Genomic_DNA"/>
</dbReference>
<feature type="region of interest" description="Disordered" evidence="1">
    <location>
        <begin position="195"/>
        <end position="216"/>
    </location>
</feature>
<keyword evidence="2" id="KW-1133">Transmembrane helix</keyword>
<dbReference type="PANTHER" id="PTHR41390:SF1">
    <property type="entry name" value="NADH-UBIQUINONE OXIDOREDUCTASE 213 KDA SUBUNIT"/>
    <property type="match status" value="1"/>
</dbReference>
<comment type="caution">
    <text evidence="3">The sequence shown here is derived from an EMBL/GenBank/DDBJ whole genome shotgun (WGS) entry which is preliminary data.</text>
</comment>
<evidence type="ECO:0000256" key="2">
    <source>
        <dbReference type="SAM" id="Phobius"/>
    </source>
</evidence>
<feature type="transmembrane region" description="Helical" evidence="2">
    <location>
        <begin position="21"/>
        <end position="42"/>
    </location>
</feature>
<sequence>MAQQQYPTRMEDPVAAVIKPALKVGLACGTAGFLFGGAAGIVKATTPFIFASVSGLQTFALGTTFWACRGTYLRMQDVGNLKAHDYSVASAASGALSGGLVALVTRGRRNFIPATLMWSLIAGSGQLAYNTFSARPQTDQELPTESFWKHIASKSWSPVKVMSDGEYAELLKEKMLKVDVEIAILDDKIAALKKQQEAEDAKSSSTLADLEKGSTR</sequence>
<keyword evidence="2" id="KW-0812">Transmembrane</keyword>
<reference evidence="3 4" key="2">
    <citation type="journal article" date="2021" name="Curr. Genet.">
        <title>Genetic response to nitrogen starvation in the aggressive Eucalyptus foliar pathogen Teratosphaeria destructans.</title>
        <authorList>
            <person name="Havenga M."/>
            <person name="Wingfield B.D."/>
            <person name="Wingfield M.J."/>
            <person name="Dreyer L.L."/>
            <person name="Roets F."/>
            <person name="Aylward J."/>
        </authorList>
    </citation>
    <scope>NUCLEOTIDE SEQUENCE [LARGE SCALE GENOMIC DNA]</scope>
    <source>
        <strain evidence="3">CMW44962</strain>
    </source>
</reference>
<reference evidence="3 4" key="1">
    <citation type="journal article" date="2018" name="IMA Fungus">
        <title>IMA Genome-F 10: Nine draft genome sequences of Claviceps purpurea s.lat., including C. arundinis, C. humidiphila, and C. cf. spartinae, pseudomolecules for the pitch canker pathogen Fusarium circinatum, draft genome of Davidsoniella eucalypti, Grosmannia galeiformis, Quambalaria eucalypti, and Teratosphaeria destructans.</title>
        <authorList>
            <person name="Wingfield B.D."/>
            <person name="Liu M."/>
            <person name="Nguyen H.D."/>
            <person name="Lane F.A."/>
            <person name="Morgan S.W."/>
            <person name="De Vos L."/>
            <person name="Wilken P.M."/>
            <person name="Duong T.A."/>
            <person name="Aylward J."/>
            <person name="Coetzee M.P."/>
            <person name="Dadej K."/>
            <person name="De Beer Z.W."/>
            <person name="Findlay W."/>
            <person name="Havenga M."/>
            <person name="Kolarik M."/>
            <person name="Menzies J.G."/>
            <person name="Naidoo K."/>
            <person name="Pochopski O."/>
            <person name="Shoukouhi P."/>
            <person name="Santana Q.C."/>
            <person name="Seifert K.A."/>
            <person name="Soal N."/>
            <person name="Steenkamp E.T."/>
            <person name="Tatham C.T."/>
            <person name="van der Nest M.A."/>
            <person name="Wingfield M.J."/>
        </authorList>
    </citation>
    <scope>NUCLEOTIDE SEQUENCE [LARGE SCALE GENOMIC DNA]</scope>
    <source>
        <strain evidence="3">CMW44962</strain>
    </source>
</reference>
<accession>A0A9W7SVV1</accession>
<keyword evidence="4" id="KW-1185">Reference proteome</keyword>
<gene>
    <name evidence="3" type="ORF">Tdes44962_MAKER08665</name>
</gene>
<evidence type="ECO:0000313" key="4">
    <source>
        <dbReference type="Proteomes" id="UP001138500"/>
    </source>
</evidence>